<evidence type="ECO:0000313" key="3">
    <source>
        <dbReference type="Proteomes" id="UP000239898"/>
    </source>
</evidence>
<evidence type="ECO:0000313" key="2">
    <source>
        <dbReference type="EMBL" id="PPT91957.1"/>
    </source>
</evidence>
<evidence type="ECO:0008006" key="4">
    <source>
        <dbReference type="Google" id="ProtNLM"/>
    </source>
</evidence>
<dbReference type="GO" id="GO:0015074">
    <property type="term" value="P:DNA integration"/>
    <property type="evidence" value="ECO:0007669"/>
    <property type="project" value="InterPro"/>
</dbReference>
<accession>A0A2S6ZI82</accession>
<organism evidence="2 3">
    <name type="scientific">Xanthomonas theicola</name>
    <dbReference type="NCBI Taxonomy" id="56464"/>
    <lineage>
        <taxon>Bacteria</taxon>
        <taxon>Pseudomonadati</taxon>
        <taxon>Pseudomonadota</taxon>
        <taxon>Gammaproteobacteria</taxon>
        <taxon>Lysobacterales</taxon>
        <taxon>Lysobacteraceae</taxon>
        <taxon>Xanthomonas</taxon>
    </lineage>
</organism>
<dbReference type="AlphaFoldDB" id="A0A2S6ZI82"/>
<proteinExistence type="predicted"/>
<reference evidence="2 3" key="1">
    <citation type="submission" date="2016-08" db="EMBL/GenBank/DDBJ databases">
        <title>Evolution of the type three secretion system and type three effector repertoires in Xanthomonas.</title>
        <authorList>
            <person name="Merda D."/>
            <person name="Briand M."/>
            <person name="Bosis E."/>
            <person name="Rousseau C."/>
            <person name="Portier P."/>
            <person name="Jacques M.-A."/>
            <person name="Fischer-Le Saux M."/>
        </authorList>
    </citation>
    <scope>NUCLEOTIDE SEQUENCE [LARGE SCALE GENOMIC DNA]</scope>
    <source>
        <strain evidence="2 3">CFBP 4691</strain>
    </source>
</reference>
<dbReference type="EMBL" id="MIGX01000018">
    <property type="protein sequence ID" value="PPT91957.1"/>
    <property type="molecule type" value="Genomic_DNA"/>
</dbReference>
<dbReference type="GO" id="GO:0006310">
    <property type="term" value="P:DNA recombination"/>
    <property type="evidence" value="ECO:0007669"/>
    <property type="project" value="UniProtKB-KW"/>
</dbReference>
<dbReference type="SUPFAM" id="SSF56349">
    <property type="entry name" value="DNA breaking-rejoining enzymes"/>
    <property type="match status" value="1"/>
</dbReference>
<dbReference type="InterPro" id="IPR013762">
    <property type="entry name" value="Integrase-like_cat_sf"/>
</dbReference>
<dbReference type="Gene3D" id="1.10.443.10">
    <property type="entry name" value="Intergrase catalytic core"/>
    <property type="match status" value="1"/>
</dbReference>
<keyword evidence="3" id="KW-1185">Reference proteome</keyword>
<dbReference type="GO" id="GO:0003677">
    <property type="term" value="F:DNA binding"/>
    <property type="evidence" value="ECO:0007669"/>
    <property type="project" value="InterPro"/>
</dbReference>
<evidence type="ECO:0000256" key="1">
    <source>
        <dbReference type="ARBA" id="ARBA00023172"/>
    </source>
</evidence>
<protein>
    <recommendedName>
        <fullName evidence="4">Tyr recombinase domain-containing protein</fullName>
    </recommendedName>
</protein>
<sequence>MRGMAGHSTTATRTPAPISGAWRPTRAWVMGRMKAPKTEAGVRVVELLALAIAVLKAQRARTALAGEFIFHDPRTGARWGSDQSLRDGDWQRVLRRAGGRYRDRYQMRHSFAGQALSAGENIMWVAKQMGHRDWTITAKKYARWIPSIVPDAGSKVATLWTPESDDSSEVA</sequence>
<dbReference type="InterPro" id="IPR011010">
    <property type="entry name" value="DNA_brk_join_enz"/>
</dbReference>
<comment type="caution">
    <text evidence="2">The sequence shown here is derived from an EMBL/GenBank/DDBJ whole genome shotgun (WGS) entry which is preliminary data.</text>
</comment>
<gene>
    <name evidence="2" type="ORF">XthCFBP4691_05740</name>
</gene>
<dbReference type="Proteomes" id="UP000239898">
    <property type="component" value="Unassembled WGS sequence"/>
</dbReference>
<name>A0A2S6ZI82_9XANT</name>
<keyword evidence="1" id="KW-0233">DNA recombination</keyword>